<feature type="active site" description="Nucleophile" evidence="2">
    <location>
        <position position="13"/>
    </location>
</feature>
<evidence type="ECO:0000313" key="7">
    <source>
        <dbReference type="Proteomes" id="UP000682811"/>
    </source>
</evidence>
<dbReference type="RefSeq" id="WP_212978310.1">
    <property type="nucleotide sequence ID" value="NZ_AP025343.1"/>
</dbReference>
<dbReference type="InterPro" id="IPR023198">
    <property type="entry name" value="PGP-like_dom2"/>
</dbReference>
<dbReference type="Proteomes" id="UP000682811">
    <property type="component" value="Unassembled WGS sequence"/>
</dbReference>
<feature type="binding site" evidence="3">
    <location>
        <begin position="13"/>
        <end position="15"/>
    </location>
    <ligand>
        <name>substrate</name>
    </ligand>
</feature>
<proteinExistence type="inferred from homology"/>
<dbReference type="GO" id="GO:0000287">
    <property type="term" value="F:magnesium ion binding"/>
    <property type="evidence" value="ECO:0007669"/>
    <property type="project" value="InterPro"/>
</dbReference>
<feature type="binding site" evidence="4">
    <location>
        <position position="174"/>
    </location>
    <ligand>
        <name>Mg(2+)</name>
        <dbReference type="ChEBI" id="CHEBI:18420"/>
    </ligand>
</feature>
<feature type="binding site" evidence="4">
    <location>
        <position position="15"/>
    </location>
    <ligand>
        <name>Mg(2+)</name>
        <dbReference type="ChEBI" id="CHEBI:18420"/>
    </ligand>
</feature>
<dbReference type="Gene3D" id="3.40.50.1000">
    <property type="entry name" value="HAD superfamily/HAD-like"/>
    <property type="match status" value="1"/>
</dbReference>
<dbReference type="CDD" id="cd02598">
    <property type="entry name" value="HAD_BPGM"/>
    <property type="match status" value="1"/>
</dbReference>
<feature type="binding site" evidence="4">
    <location>
        <position position="173"/>
    </location>
    <ligand>
        <name>Mg(2+)</name>
        <dbReference type="ChEBI" id="CHEBI:18420"/>
    </ligand>
</feature>
<feature type="binding site" evidence="3">
    <location>
        <begin position="48"/>
        <end position="53"/>
    </location>
    <ligand>
        <name>substrate</name>
    </ligand>
</feature>
<comment type="similarity">
    <text evidence="1">Belongs to the HAD-like hydrolase superfamily. CbbY/CbbZ/Gph/YieH family.</text>
</comment>
<feature type="active site" description="Proton donor/acceptor" evidence="2">
    <location>
        <position position="15"/>
    </location>
</feature>
<comment type="caution">
    <text evidence="6">The sequence shown here is derived from an EMBL/GenBank/DDBJ whole genome shotgun (WGS) entry which is preliminary data.</text>
</comment>
<sequence>MTSHTPIRACLFDLDGVLVDTAKYHYLAWKRLAQELGFDFTEQDNERLKGVSRMASLDILLEIGGISLDDETKVALAEKKNNWYVDYISRMDESEILPGALSFLQELKSAGILVALGSASKNAMKILNNTHLVPYFDAIIDGTKTASAKPDPKVFLLGAKELNVDPVECVVFEDAEAGIEAAIRAGMRSIGVGSRTTLARADEVVSSLQEMSAQRLYDIFGTN</sequence>
<feature type="binding site" evidence="3">
    <location>
        <position position="56"/>
    </location>
    <ligand>
        <name>substrate</name>
    </ligand>
</feature>
<feature type="binding site" evidence="3">
    <location>
        <begin position="118"/>
        <end position="122"/>
    </location>
    <ligand>
        <name>substrate</name>
    </ligand>
</feature>
<dbReference type="PRINTS" id="PR00413">
    <property type="entry name" value="HADHALOGNASE"/>
</dbReference>
<comment type="cofactor">
    <cofactor evidence="4">
        <name>Mg(2+)</name>
        <dbReference type="ChEBI" id="CHEBI:18420"/>
    </cofactor>
    <text evidence="4">Binds 2 magnesium ions per subunit.</text>
</comment>
<dbReference type="InterPro" id="IPR010976">
    <property type="entry name" value="B-phosphoglucomutase_hydrolase"/>
</dbReference>
<dbReference type="SFLD" id="SFLDG01135">
    <property type="entry name" value="C1.5.6:_HAD__Beta-PGM__Phospha"/>
    <property type="match status" value="1"/>
</dbReference>
<evidence type="ECO:0000256" key="3">
    <source>
        <dbReference type="PIRSR" id="PIRSR610972-2"/>
    </source>
</evidence>
<keyword evidence="4" id="KW-0460">Magnesium</keyword>
<feature type="site" description="Important for catalytic activity and assists the phosphoryl transfer reaction to Asp8 by balancing charge and orienting the reacting groups" evidence="5">
    <location>
        <position position="149"/>
    </location>
</feature>
<dbReference type="EMBL" id="BORT01000008">
    <property type="protein sequence ID" value="GIO47447.1"/>
    <property type="molecule type" value="Genomic_DNA"/>
</dbReference>
<feature type="binding site" evidence="3">
    <location>
        <position position="149"/>
    </location>
    <ligand>
        <name>substrate</name>
    </ligand>
</feature>
<accession>A0A919YA46</accession>
<evidence type="ECO:0000313" key="6">
    <source>
        <dbReference type="EMBL" id="GIO47447.1"/>
    </source>
</evidence>
<dbReference type="NCBIfam" id="TIGR01509">
    <property type="entry name" value="HAD-SF-IA-v3"/>
    <property type="match status" value="1"/>
</dbReference>
<evidence type="ECO:0000256" key="1">
    <source>
        <dbReference type="ARBA" id="ARBA00006171"/>
    </source>
</evidence>
<keyword evidence="7" id="KW-1185">Reference proteome</keyword>
<dbReference type="InterPro" id="IPR023214">
    <property type="entry name" value="HAD_sf"/>
</dbReference>
<dbReference type="GO" id="GO:0050308">
    <property type="term" value="F:sugar-phosphatase activity"/>
    <property type="evidence" value="ECO:0007669"/>
    <property type="project" value="TreeGrafter"/>
</dbReference>
<feature type="binding site" evidence="3">
    <location>
        <position position="80"/>
    </location>
    <ligand>
        <name>substrate</name>
    </ligand>
</feature>
<dbReference type="AlphaFoldDB" id="A0A919YA46"/>
<dbReference type="InterPro" id="IPR010972">
    <property type="entry name" value="Beta-PGM"/>
</dbReference>
<dbReference type="GO" id="GO:0005975">
    <property type="term" value="P:carbohydrate metabolic process"/>
    <property type="evidence" value="ECO:0007669"/>
    <property type="project" value="InterPro"/>
</dbReference>
<dbReference type="PANTHER" id="PTHR43481:SF4">
    <property type="entry name" value="GLYCEROL-1-PHOSPHATE PHOSPHOHYDROLASE 1-RELATED"/>
    <property type="match status" value="1"/>
</dbReference>
<feature type="binding site" evidence="3">
    <location>
        <position position="29"/>
    </location>
    <ligand>
        <name>substrate</name>
    </ligand>
</feature>
<evidence type="ECO:0000256" key="2">
    <source>
        <dbReference type="PIRSR" id="PIRSR610972-1"/>
    </source>
</evidence>
<gene>
    <name evidence="6" type="primary">pgmB2</name>
    <name evidence="6" type="ORF">J34TS1_22120</name>
</gene>
<dbReference type="PANTHER" id="PTHR43481">
    <property type="entry name" value="FRUCTOSE-1-PHOSPHATE PHOSPHATASE"/>
    <property type="match status" value="1"/>
</dbReference>
<dbReference type="SFLD" id="SFLDS00003">
    <property type="entry name" value="Haloacid_Dehalogenase"/>
    <property type="match status" value="1"/>
</dbReference>
<dbReference type="InterPro" id="IPR036412">
    <property type="entry name" value="HAD-like_sf"/>
</dbReference>
<dbReference type="InterPro" id="IPR006439">
    <property type="entry name" value="HAD-SF_hydro_IA"/>
</dbReference>
<dbReference type="SFLD" id="SFLDG01129">
    <property type="entry name" value="C1.5:_HAD__Beta-PGM__Phosphata"/>
    <property type="match status" value="1"/>
</dbReference>
<name>A0A919YA46_9BACL</name>
<dbReference type="Gene3D" id="1.10.150.240">
    <property type="entry name" value="Putative phosphatase, domain 2"/>
    <property type="match status" value="1"/>
</dbReference>
<reference evidence="6 7" key="1">
    <citation type="submission" date="2021-03" db="EMBL/GenBank/DDBJ databases">
        <title>Antimicrobial resistance genes in bacteria isolated from Japanese honey, and their potential for conferring macrolide and lincosamide resistance in the American foulbrood pathogen Paenibacillus larvae.</title>
        <authorList>
            <person name="Okamoto M."/>
            <person name="Kumagai M."/>
            <person name="Kanamori H."/>
            <person name="Takamatsu D."/>
        </authorList>
    </citation>
    <scope>NUCLEOTIDE SEQUENCE [LARGE SCALE GENOMIC DNA]</scope>
    <source>
        <strain evidence="6 7">J34TS1</strain>
    </source>
</reference>
<evidence type="ECO:0000256" key="5">
    <source>
        <dbReference type="PIRSR" id="PIRSR610972-4"/>
    </source>
</evidence>
<evidence type="ECO:0000256" key="4">
    <source>
        <dbReference type="PIRSR" id="PIRSR610972-3"/>
    </source>
</evidence>
<dbReference type="InterPro" id="IPR051806">
    <property type="entry name" value="HAD-like_SPP"/>
</dbReference>
<dbReference type="Pfam" id="PF00702">
    <property type="entry name" value="Hydrolase"/>
    <property type="match status" value="1"/>
</dbReference>
<dbReference type="GO" id="GO:0008801">
    <property type="term" value="F:beta-phosphoglucomutase activity"/>
    <property type="evidence" value="ECO:0007669"/>
    <property type="project" value="InterPro"/>
</dbReference>
<protein>
    <submittedName>
        <fullName evidence="6">Beta-phosphoglucomutase</fullName>
    </submittedName>
</protein>
<feature type="site" description="Important for catalytic activity and assists the phosphoryl transfer reaction to Asp8 by balancing charge and orienting the reacting groups" evidence="5">
    <location>
        <position position="118"/>
    </location>
</feature>
<keyword evidence="4" id="KW-0479">Metal-binding</keyword>
<dbReference type="SUPFAM" id="SSF56784">
    <property type="entry name" value="HAD-like"/>
    <property type="match status" value="1"/>
</dbReference>
<organism evidence="6 7">
    <name type="scientific">Paenibacillus azoreducens</name>
    <dbReference type="NCBI Taxonomy" id="116718"/>
    <lineage>
        <taxon>Bacteria</taxon>
        <taxon>Bacillati</taxon>
        <taxon>Bacillota</taxon>
        <taxon>Bacilli</taxon>
        <taxon>Bacillales</taxon>
        <taxon>Paenibacillaceae</taxon>
        <taxon>Paenibacillus</taxon>
    </lineage>
</organism>
<feature type="binding site" evidence="4">
    <location>
        <position position="13"/>
    </location>
    <ligand>
        <name>Mg(2+)</name>
        <dbReference type="ChEBI" id="CHEBI:18420"/>
    </ligand>
</feature>
<dbReference type="NCBIfam" id="TIGR01990">
    <property type="entry name" value="bPGM"/>
    <property type="match status" value="1"/>
</dbReference>
<dbReference type="NCBIfam" id="TIGR02009">
    <property type="entry name" value="PGMB-YQAB-SF"/>
    <property type="match status" value="1"/>
</dbReference>